<dbReference type="STRING" id="112498.A0A2D3UNG8"/>
<feature type="region of interest" description="Disordered" evidence="1">
    <location>
        <begin position="87"/>
        <end position="114"/>
    </location>
</feature>
<evidence type="ECO:0000313" key="2">
    <source>
        <dbReference type="EMBL" id="CZT14958.1"/>
    </source>
</evidence>
<reference evidence="2 3" key="1">
    <citation type="submission" date="2016-03" db="EMBL/GenBank/DDBJ databases">
        <authorList>
            <person name="Ploux O."/>
        </authorList>
    </citation>
    <scope>NUCLEOTIDE SEQUENCE [LARGE SCALE GENOMIC DNA]</scope>
    <source>
        <strain evidence="2 3">URUG2</strain>
    </source>
</reference>
<dbReference type="RefSeq" id="XP_023621855.1">
    <property type="nucleotide sequence ID" value="XM_023766087.1"/>
</dbReference>
<dbReference type="OrthoDB" id="2014201at2759"/>
<dbReference type="Proteomes" id="UP000225277">
    <property type="component" value="Unassembled WGS sequence"/>
</dbReference>
<evidence type="ECO:0000256" key="1">
    <source>
        <dbReference type="SAM" id="MobiDB-lite"/>
    </source>
</evidence>
<sequence>MPGVGWSLKRVSLLVGSCIFLIIYWTSRSTAAANLLLSASDDDDNLPTAPQRPHFDLPDSYVPPPPPPKPPKKPAISWAEAKFKADAEEAARRRKEEHERKLAELPENKAKAEENAKKVAAEQQRALAKEKELEAQSNEHMLPFQSDLDHLDLPTFNTRHLRRYIPHNWKGAGHATIATYLATPGGSLREPYFLAALQLAYRLLWDPRTKSENTFTVFVAPHITDQQRDILSAAGALVRQLDPIDTPAEAQFPRWKFQFAKLHMWKQFDFSRVLFLDSDAFPMQPIDDVFRAPLQDCKRDLLPMEDAALADILCQYTFHVAPQGFQKEGELAELNVGVMLLQPNDSMHKRLLRNYPKTDTWDTRMADQGYLSEMFRSDGPFPFESLDRKWNGFFPQENEKNTLKVVHEKLWMQATDPNDPLKWAKDDFIETHLAMVKFFNGDLFPAMREKDGLKEFE</sequence>
<feature type="region of interest" description="Disordered" evidence="1">
    <location>
        <begin position="41"/>
        <end position="75"/>
    </location>
</feature>
<dbReference type="Gene3D" id="3.90.550.10">
    <property type="entry name" value="Spore Coat Polysaccharide Biosynthesis Protein SpsA, Chain A"/>
    <property type="match status" value="1"/>
</dbReference>
<organism evidence="2 3">
    <name type="scientific">Ramularia collo-cygni</name>
    <dbReference type="NCBI Taxonomy" id="112498"/>
    <lineage>
        <taxon>Eukaryota</taxon>
        <taxon>Fungi</taxon>
        <taxon>Dikarya</taxon>
        <taxon>Ascomycota</taxon>
        <taxon>Pezizomycotina</taxon>
        <taxon>Dothideomycetes</taxon>
        <taxon>Dothideomycetidae</taxon>
        <taxon>Mycosphaerellales</taxon>
        <taxon>Mycosphaerellaceae</taxon>
        <taxon>Ramularia</taxon>
    </lineage>
</organism>
<protein>
    <submittedName>
        <fullName evidence="2">Uncharacterized protein</fullName>
    </submittedName>
</protein>
<dbReference type="GeneID" id="35596220"/>
<dbReference type="AlphaFoldDB" id="A0A2D3UNG8"/>
<gene>
    <name evidence="2" type="ORF">RCC_00883</name>
</gene>
<dbReference type="PANTHER" id="PTHR11183">
    <property type="entry name" value="GLYCOGENIN SUBFAMILY MEMBER"/>
    <property type="match status" value="1"/>
</dbReference>
<evidence type="ECO:0000313" key="3">
    <source>
        <dbReference type="Proteomes" id="UP000225277"/>
    </source>
</evidence>
<dbReference type="EMBL" id="FJUY01000001">
    <property type="protein sequence ID" value="CZT14958.1"/>
    <property type="molecule type" value="Genomic_DNA"/>
</dbReference>
<dbReference type="SUPFAM" id="SSF53448">
    <property type="entry name" value="Nucleotide-diphospho-sugar transferases"/>
    <property type="match status" value="1"/>
</dbReference>
<dbReference type="InterPro" id="IPR029044">
    <property type="entry name" value="Nucleotide-diphossugar_trans"/>
</dbReference>
<proteinExistence type="predicted"/>
<name>A0A2D3UNG8_9PEZI</name>
<accession>A0A2D3UNG8</accession>
<keyword evidence="3" id="KW-1185">Reference proteome</keyword>
<dbReference type="InterPro" id="IPR050587">
    <property type="entry name" value="GNT1/Glycosyltrans_8"/>
</dbReference>